<sequence length="147" mass="16229">MVAGIWDKGKNFNSIGAVECRHKVEVEGFRMWNITGISTFAMFTKPNVSRLAPEVSALAQPTTQQYAFISEHRTLGANCAHGPSQANIFTLLPSGAGNLLDDIAPSPSPPIATMSRRWERHTLYVPCISTQDRGRVMCRLLKIVMAR</sequence>
<gene>
    <name evidence="1" type="ORF">CSHISOI_05025</name>
</gene>
<proteinExistence type="predicted"/>
<organism evidence="1 2">
    <name type="scientific">Colletotrichum shisoi</name>
    <dbReference type="NCBI Taxonomy" id="2078593"/>
    <lineage>
        <taxon>Eukaryota</taxon>
        <taxon>Fungi</taxon>
        <taxon>Dikarya</taxon>
        <taxon>Ascomycota</taxon>
        <taxon>Pezizomycotina</taxon>
        <taxon>Sordariomycetes</taxon>
        <taxon>Hypocreomycetidae</taxon>
        <taxon>Glomerellales</taxon>
        <taxon>Glomerellaceae</taxon>
        <taxon>Colletotrichum</taxon>
        <taxon>Colletotrichum destructivum species complex</taxon>
    </lineage>
</organism>
<keyword evidence="2" id="KW-1185">Reference proteome</keyword>
<protein>
    <submittedName>
        <fullName evidence="1">Uncharacterized protein</fullName>
    </submittedName>
</protein>
<evidence type="ECO:0000313" key="1">
    <source>
        <dbReference type="EMBL" id="TQN70459.1"/>
    </source>
</evidence>
<comment type="caution">
    <text evidence="1">The sequence shown here is derived from an EMBL/GenBank/DDBJ whole genome shotgun (WGS) entry which is preliminary data.</text>
</comment>
<dbReference type="EMBL" id="PUHP01000384">
    <property type="protein sequence ID" value="TQN70459.1"/>
    <property type="molecule type" value="Genomic_DNA"/>
</dbReference>
<dbReference type="AlphaFoldDB" id="A0A5Q4BV28"/>
<accession>A0A5Q4BV28</accession>
<reference evidence="1 2" key="1">
    <citation type="journal article" date="2019" name="Sci. Rep.">
        <title>Colletotrichum shisoi sp. nov., an anthracnose pathogen of Perilla frutescens in Japan: molecular phylogenetic, morphological and genomic evidence.</title>
        <authorList>
            <person name="Gan P."/>
            <person name="Tsushima A."/>
            <person name="Hiroyama R."/>
            <person name="Narusaka M."/>
            <person name="Takano Y."/>
            <person name="Narusaka Y."/>
            <person name="Kawaradani M."/>
            <person name="Damm U."/>
            <person name="Shirasu K."/>
        </authorList>
    </citation>
    <scope>NUCLEOTIDE SEQUENCE [LARGE SCALE GENOMIC DNA]</scope>
    <source>
        <strain evidence="1 2">PG-2018a</strain>
    </source>
</reference>
<dbReference type="Proteomes" id="UP000326340">
    <property type="component" value="Unassembled WGS sequence"/>
</dbReference>
<name>A0A5Q4BV28_9PEZI</name>
<evidence type="ECO:0000313" key="2">
    <source>
        <dbReference type="Proteomes" id="UP000326340"/>
    </source>
</evidence>